<proteinExistence type="predicted"/>
<protein>
    <submittedName>
        <fullName evidence="2">Uncharacterized protein</fullName>
    </submittedName>
</protein>
<keyword evidence="1" id="KW-1133">Transmembrane helix</keyword>
<keyword evidence="1" id="KW-0472">Membrane</keyword>
<evidence type="ECO:0000313" key="2">
    <source>
        <dbReference type="EMBL" id="SKB54146.1"/>
    </source>
</evidence>
<evidence type="ECO:0000256" key="1">
    <source>
        <dbReference type="SAM" id="Phobius"/>
    </source>
</evidence>
<evidence type="ECO:0000313" key="3">
    <source>
        <dbReference type="Proteomes" id="UP000190897"/>
    </source>
</evidence>
<dbReference type="Proteomes" id="UP000190897">
    <property type="component" value="Unassembled WGS sequence"/>
</dbReference>
<sequence length="70" mass="8095">MKHSPEFRSKREEERAALKNTAGYKLWSVMFTLLYPFIAIFTFLFSGIIMFFSGISKVLAYLFGGSHARH</sequence>
<dbReference type="STRING" id="651661.SAMN05660293_00871"/>
<name>A0A1T5C436_9BACT</name>
<dbReference type="AlphaFoldDB" id="A0A1T5C436"/>
<dbReference type="EMBL" id="FUZA01000001">
    <property type="protein sequence ID" value="SKB54146.1"/>
    <property type="molecule type" value="Genomic_DNA"/>
</dbReference>
<keyword evidence="1" id="KW-0812">Transmembrane</keyword>
<dbReference type="RefSeq" id="WP_229208274.1">
    <property type="nucleotide sequence ID" value="NZ_FUZA01000001.1"/>
</dbReference>
<accession>A0A1T5C436</accession>
<organism evidence="2 3">
    <name type="scientific">Dyadobacter psychrophilus</name>
    <dbReference type="NCBI Taxonomy" id="651661"/>
    <lineage>
        <taxon>Bacteria</taxon>
        <taxon>Pseudomonadati</taxon>
        <taxon>Bacteroidota</taxon>
        <taxon>Cytophagia</taxon>
        <taxon>Cytophagales</taxon>
        <taxon>Spirosomataceae</taxon>
        <taxon>Dyadobacter</taxon>
    </lineage>
</organism>
<keyword evidence="3" id="KW-1185">Reference proteome</keyword>
<reference evidence="3" key="1">
    <citation type="submission" date="2017-02" db="EMBL/GenBank/DDBJ databases">
        <authorList>
            <person name="Varghese N."/>
            <person name="Submissions S."/>
        </authorList>
    </citation>
    <scope>NUCLEOTIDE SEQUENCE [LARGE SCALE GENOMIC DNA]</scope>
    <source>
        <strain evidence="3">DSM 22270</strain>
    </source>
</reference>
<feature type="transmembrane region" description="Helical" evidence="1">
    <location>
        <begin position="33"/>
        <end position="63"/>
    </location>
</feature>
<gene>
    <name evidence="2" type="ORF">SAMN05660293_00871</name>
</gene>